<keyword evidence="2" id="KW-0472">Membrane</keyword>
<feature type="transmembrane region" description="Helical" evidence="2">
    <location>
        <begin position="165"/>
        <end position="185"/>
    </location>
</feature>
<name>A0AAW2YRK8_9EUKA</name>
<dbReference type="InterPro" id="IPR002528">
    <property type="entry name" value="MATE_fam"/>
</dbReference>
<accession>A0AAW2YRK8</accession>
<reference evidence="3 4" key="1">
    <citation type="submission" date="2024-03" db="EMBL/GenBank/DDBJ databases">
        <title>The Acrasis kona genome and developmental transcriptomes reveal deep origins of eukaryotic multicellular pathways.</title>
        <authorList>
            <person name="Sheikh S."/>
            <person name="Fu C.-J."/>
            <person name="Brown M.W."/>
            <person name="Baldauf S.L."/>
        </authorList>
    </citation>
    <scope>NUCLEOTIDE SEQUENCE [LARGE SCALE GENOMIC DNA]</scope>
    <source>
        <strain evidence="3 4">ATCC MYA-3509</strain>
    </source>
</reference>
<feature type="transmembrane region" description="Helical" evidence="2">
    <location>
        <begin position="429"/>
        <end position="452"/>
    </location>
</feature>
<proteinExistence type="inferred from homology"/>
<evidence type="ECO:0000256" key="2">
    <source>
        <dbReference type="SAM" id="Phobius"/>
    </source>
</evidence>
<dbReference type="EMBL" id="JAOPGA020000574">
    <property type="protein sequence ID" value="KAL0479513.1"/>
    <property type="molecule type" value="Genomic_DNA"/>
</dbReference>
<evidence type="ECO:0000256" key="1">
    <source>
        <dbReference type="ARBA" id="ARBA00010199"/>
    </source>
</evidence>
<keyword evidence="2" id="KW-1133">Transmembrane helix</keyword>
<dbReference type="Proteomes" id="UP001431209">
    <property type="component" value="Unassembled WGS sequence"/>
</dbReference>
<protein>
    <recommendedName>
        <fullName evidence="5">Multidrug and toxin extrusion protein</fullName>
    </recommendedName>
</protein>
<evidence type="ECO:0008006" key="5">
    <source>
        <dbReference type="Google" id="ProtNLM"/>
    </source>
</evidence>
<dbReference type="GO" id="GO:0042910">
    <property type="term" value="F:xenobiotic transmembrane transporter activity"/>
    <property type="evidence" value="ECO:0007669"/>
    <property type="project" value="InterPro"/>
</dbReference>
<sequence>MTSKQLLESSRYLLKEVWKMSFIILPVIIIHMGFDGMDLVNEVFLGSLSLESMTAGVLAQALCACLIAVPLGMSGAQETLVSQAYGVENRRLMRAVLLRSIIITLFLFFPIIIVCCLSKFIFQVIQHDMNVANMASKYVWVMIPGLFPFVICKILSSYMISQDRLLIPCLVSITNIVMTVTLNLLFSSVGHDAIGYLGTATSSSITRVFSLLMLCCSLLLVNAGPDQHGDSFIQQCKGTIKEAFDLKGIKEHIKLAIPSAVVVCVDHWSLESLTYILTEFGEEYVSAHSVVVSITLIAYGIPDGVATATTSNIGCAIGSRQPKRAKWLCWISIVISFVLTLASAGLIFGLREPIICIMVQNKNVEYIIERVMPVVFVYQIQDGVQLVLNGILLGLGKQFWSSIIIVIGYCIVGLPIGSVLAFTLDLKILGYWIGLCLGLFAICHVIVLYLMAHVDWDWECDKAQKRIAELDHVNSIKSTLPPLKTEKSVP</sequence>
<feature type="transmembrane region" description="Helical" evidence="2">
    <location>
        <begin position="205"/>
        <end position="224"/>
    </location>
</feature>
<feature type="transmembrane region" description="Helical" evidence="2">
    <location>
        <begin position="327"/>
        <end position="350"/>
    </location>
</feature>
<comment type="caution">
    <text evidence="3">The sequence shown here is derived from an EMBL/GenBank/DDBJ whole genome shotgun (WGS) entry which is preliminary data.</text>
</comment>
<dbReference type="GO" id="GO:0015297">
    <property type="term" value="F:antiporter activity"/>
    <property type="evidence" value="ECO:0007669"/>
    <property type="project" value="InterPro"/>
</dbReference>
<dbReference type="PANTHER" id="PTHR11206">
    <property type="entry name" value="MULTIDRUG RESISTANCE PROTEIN"/>
    <property type="match status" value="1"/>
</dbReference>
<comment type="similarity">
    <text evidence="1">Belongs to the multi antimicrobial extrusion (MATE) (TC 2.A.66.1) family.</text>
</comment>
<organism evidence="3 4">
    <name type="scientific">Acrasis kona</name>
    <dbReference type="NCBI Taxonomy" id="1008807"/>
    <lineage>
        <taxon>Eukaryota</taxon>
        <taxon>Discoba</taxon>
        <taxon>Heterolobosea</taxon>
        <taxon>Tetramitia</taxon>
        <taxon>Eutetramitia</taxon>
        <taxon>Acrasidae</taxon>
        <taxon>Acrasis</taxon>
    </lineage>
</organism>
<feature type="transmembrane region" description="Helical" evidence="2">
    <location>
        <begin position="12"/>
        <end position="34"/>
    </location>
</feature>
<feature type="transmembrane region" description="Helical" evidence="2">
    <location>
        <begin position="138"/>
        <end position="158"/>
    </location>
</feature>
<gene>
    <name evidence="3" type="ORF">AKO1_015013</name>
</gene>
<evidence type="ECO:0000313" key="3">
    <source>
        <dbReference type="EMBL" id="KAL0479513.1"/>
    </source>
</evidence>
<dbReference type="GO" id="GO:0016020">
    <property type="term" value="C:membrane"/>
    <property type="evidence" value="ECO:0007669"/>
    <property type="project" value="InterPro"/>
</dbReference>
<dbReference type="NCBIfam" id="TIGR00797">
    <property type="entry name" value="matE"/>
    <property type="match status" value="1"/>
</dbReference>
<feature type="transmembrane region" description="Helical" evidence="2">
    <location>
        <begin position="399"/>
        <end position="422"/>
    </location>
</feature>
<keyword evidence="4" id="KW-1185">Reference proteome</keyword>
<dbReference type="Pfam" id="PF01554">
    <property type="entry name" value="MatE"/>
    <property type="match status" value="2"/>
</dbReference>
<feature type="transmembrane region" description="Helical" evidence="2">
    <location>
        <begin position="96"/>
        <end position="122"/>
    </location>
</feature>
<keyword evidence="2" id="KW-0812">Transmembrane</keyword>
<evidence type="ECO:0000313" key="4">
    <source>
        <dbReference type="Proteomes" id="UP001431209"/>
    </source>
</evidence>
<dbReference type="AlphaFoldDB" id="A0AAW2YRK8"/>
<feature type="transmembrane region" description="Helical" evidence="2">
    <location>
        <begin position="54"/>
        <end position="76"/>
    </location>
</feature>